<name>A0A0A8YHF9_ARUDO</name>
<organism evidence="1">
    <name type="scientific">Arundo donax</name>
    <name type="common">Giant reed</name>
    <name type="synonym">Donax arundinaceus</name>
    <dbReference type="NCBI Taxonomy" id="35708"/>
    <lineage>
        <taxon>Eukaryota</taxon>
        <taxon>Viridiplantae</taxon>
        <taxon>Streptophyta</taxon>
        <taxon>Embryophyta</taxon>
        <taxon>Tracheophyta</taxon>
        <taxon>Spermatophyta</taxon>
        <taxon>Magnoliopsida</taxon>
        <taxon>Liliopsida</taxon>
        <taxon>Poales</taxon>
        <taxon>Poaceae</taxon>
        <taxon>PACMAD clade</taxon>
        <taxon>Arundinoideae</taxon>
        <taxon>Arundineae</taxon>
        <taxon>Arundo</taxon>
    </lineage>
</organism>
<reference evidence="1" key="2">
    <citation type="journal article" date="2015" name="Data Brief">
        <title>Shoot transcriptome of the giant reed, Arundo donax.</title>
        <authorList>
            <person name="Barrero R.A."/>
            <person name="Guerrero F.D."/>
            <person name="Moolhuijzen P."/>
            <person name="Goolsby J.A."/>
            <person name="Tidwell J."/>
            <person name="Bellgard S.E."/>
            <person name="Bellgard M.I."/>
        </authorList>
    </citation>
    <scope>NUCLEOTIDE SEQUENCE</scope>
    <source>
        <tissue evidence="1">Shoot tissue taken approximately 20 cm above the soil surface</tissue>
    </source>
</reference>
<evidence type="ECO:0000313" key="1">
    <source>
        <dbReference type="EMBL" id="JAD25924.1"/>
    </source>
</evidence>
<reference evidence="1" key="1">
    <citation type="submission" date="2014-09" db="EMBL/GenBank/DDBJ databases">
        <authorList>
            <person name="Magalhaes I.L.F."/>
            <person name="Oliveira U."/>
            <person name="Santos F.R."/>
            <person name="Vidigal T.H.D.A."/>
            <person name="Brescovit A.D."/>
            <person name="Santos A.J."/>
        </authorList>
    </citation>
    <scope>NUCLEOTIDE SEQUENCE</scope>
    <source>
        <tissue evidence="1">Shoot tissue taken approximately 20 cm above the soil surface</tissue>
    </source>
</reference>
<dbReference type="AlphaFoldDB" id="A0A0A8YHF9"/>
<sequence length="27" mass="2938">MSHPDYVGTDYGLLNIGSLSCLQGLQR</sequence>
<protein>
    <submittedName>
        <fullName evidence="1">Uncharacterized protein</fullName>
    </submittedName>
</protein>
<accession>A0A0A8YHF9</accession>
<dbReference type="EMBL" id="GBRH01271971">
    <property type="protein sequence ID" value="JAD25924.1"/>
    <property type="molecule type" value="Transcribed_RNA"/>
</dbReference>
<proteinExistence type="predicted"/>